<dbReference type="KEGG" id="hse:Hsero_4508"/>
<accession>D8IWT7</accession>
<name>D8IWT7_HERSS</name>
<evidence type="ECO:0000256" key="1">
    <source>
        <dbReference type="SAM" id="Phobius"/>
    </source>
</evidence>
<sequence length="253" mass="26453">MLWWRPPLESNDALTASPPMNAAAQRNRLQSSTLAFLAAYVDTLGFIALFGLFTAHVTGNFILIGAALADSSQMSILLKFLAFPAFILGVAAARLFIAAIQRRQGRALGWSLLLQLVLLLGFMVCGVAAAPVQSPTAGWVMAAGLLGTASMGVHSAISRLLLAHLAPTSLMTGNVTQVVIDVVDMLRGAADAGTTERCVKFVWPVLSFGVGAIAAAFAYHAIGFAGLIAPVLILVALIVAEFRQPLPADSARG</sequence>
<evidence type="ECO:0000313" key="3">
    <source>
        <dbReference type="Proteomes" id="UP000000329"/>
    </source>
</evidence>
<keyword evidence="1 2" id="KW-0812">Transmembrane</keyword>
<feature type="transmembrane region" description="Helical" evidence="1">
    <location>
        <begin position="34"/>
        <end position="56"/>
    </location>
</feature>
<evidence type="ECO:0000313" key="2">
    <source>
        <dbReference type="EMBL" id="ADJ65974.1"/>
    </source>
</evidence>
<dbReference type="InterPro" id="IPR010699">
    <property type="entry name" value="DUF1275"/>
</dbReference>
<dbReference type="Pfam" id="PF06912">
    <property type="entry name" value="DUF1275"/>
    <property type="match status" value="1"/>
</dbReference>
<dbReference type="HOGENOM" id="CLU_090580_0_0_4"/>
<dbReference type="eggNOG" id="COG3619">
    <property type="taxonomic scope" value="Bacteria"/>
</dbReference>
<dbReference type="PANTHER" id="PTHR37314:SF5">
    <property type="entry name" value="SLR0142 PROTEIN"/>
    <property type="match status" value="1"/>
</dbReference>
<keyword evidence="1" id="KW-1133">Transmembrane helix</keyword>
<dbReference type="AlphaFoldDB" id="D8IWT7"/>
<keyword evidence="3" id="KW-1185">Reference proteome</keyword>
<feature type="transmembrane region" description="Helical" evidence="1">
    <location>
        <begin position="112"/>
        <end position="132"/>
    </location>
</feature>
<dbReference type="STRING" id="757424.Hsero_4508"/>
<organism evidence="2 3">
    <name type="scientific">Herbaspirillum seropedicae (strain SmR1)</name>
    <dbReference type="NCBI Taxonomy" id="757424"/>
    <lineage>
        <taxon>Bacteria</taxon>
        <taxon>Pseudomonadati</taxon>
        <taxon>Pseudomonadota</taxon>
        <taxon>Betaproteobacteria</taxon>
        <taxon>Burkholderiales</taxon>
        <taxon>Oxalobacteraceae</taxon>
        <taxon>Herbaspirillum</taxon>
    </lineage>
</organism>
<proteinExistence type="predicted"/>
<protein>
    <submittedName>
        <fullName evidence="2">Permease transmembrane protein</fullName>
    </submittedName>
</protein>
<reference evidence="2 3" key="1">
    <citation type="submission" date="2010-04" db="EMBL/GenBank/DDBJ databases">
        <title>The genome of Herbaspirillum seropedicae SmR1, an endophytic, nitrogen-fixing, plant-growth promoting beta-Proteobacteria.</title>
        <authorList>
            <person name="Pedrosa F.O."/>
            <person name="Monteiro R.A."/>
            <person name="Wassem R."/>
            <person name="Cruz L.M."/>
            <person name="Ayub R.A."/>
            <person name="Colauto N.B."/>
            <person name="Fernandez M.A."/>
            <person name="Fungaro M.H.P."/>
            <person name="Grisard E.C."/>
            <person name="Hungria M."/>
            <person name="Madeira H.M.F."/>
            <person name="Nodari R.O."/>
            <person name="Osaku C.A."/>
            <person name="Petzl-Erler M.L."/>
            <person name="Terenzi H."/>
            <person name="Vieira L.G.E."/>
            <person name="Almeida M.I.M."/>
            <person name="Alves L.R."/>
            <person name="Arantes O.M.N."/>
            <person name="Balsanelli E."/>
            <person name="Barcellos F.G."/>
            <person name="Baura V.A."/>
            <person name="Binde D.R."/>
            <person name="Campo R.J."/>
            <person name="Chubatsu L.S."/>
            <person name="Chueire L.M.O."/>
            <person name="Ciferri R.R."/>
            <person name="Correa L.C."/>
            <person name="da Conceicao Silva J.L."/>
            <person name="Dabul A.N.G."/>
            <person name="Dambros B.P."/>
            <person name="Faoro H."/>
            <person name="Favetti A."/>
            <person name="Friedermann G."/>
            <person name="Furlaneto M.C."/>
            <person name="Gasques L.S."/>
            <person name="Gimenes C.C.T."/>
            <person name="Gioppo N.M.R."/>
            <person name="Glienke-Blanco C."/>
            <person name="Godoy L.P."/>
            <person name="Guerra M.P."/>
            <person name="Karp S."/>
            <person name="Kava-Cordeiro V."/>
            <person name="Margarido V.P."/>
            <person name="Mathioni S.M."/>
            <person name="Menck-Soares M.A."/>
            <person name="Murace N.K."/>
            <person name="Nicolas M.F."/>
            <person name="Oliveira C.E.C."/>
            <person name="Pagnan N.A.B."/>
            <person name="Pamphile J.A."/>
            <person name="Patussi E.V."/>
            <person name="Pereira L.F.P."/>
            <person name="Pereira-Ferrari L."/>
            <person name="Pinto F.G.S."/>
            <person name="Precoma C."/>
            <person name="Prioli A.J."/>
            <person name="Prioli S.M.A.P."/>
            <person name="Raittz R.T."/>
            <person name="Ramos H.J.O."/>
            <person name="Ribeiro E.M.S.F."/>
            <person name="Rigo L.U."/>
            <person name="Rocha C.L.M.S.C."/>
            <person name="Rocha S.N."/>
            <person name="Santos K."/>
            <person name="Satori D."/>
            <person name="Silva A.G."/>
            <person name="Simao R.C.G."/>
            <person name="Soares M.A.M."/>
            <person name="Souza E.M."/>
            <person name="Steffens M.B.R."/>
            <person name="Steindel M."/>
            <person name="Tadra-Sfeir M.Z."/>
            <person name="Takahashi E.K."/>
            <person name="Torres R.A."/>
            <person name="Valle J.S."/>
            <person name="Vernal J.I."/>
            <person name="Vilas-Boas L.A."/>
            <person name="Watanabe M.A.E."/>
            <person name="Weiss V.A."/>
            <person name="Yates M.A."/>
            <person name="Souza E.M."/>
        </authorList>
    </citation>
    <scope>NUCLEOTIDE SEQUENCE [LARGE SCALE GENOMIC DNA]</scope>
    <source>
        <strain evidence="2 3">SmR1</strain>
    </source>
</reference>
<gene>
    <name evidence="2" type="ordered locus">Hsero_4508</name>
</gene>
<feature type="transmembrane region" description="Helical" evidence="1">
    <location>
        <begin position="224"/>
        <end position="242"/>
    </location>
</feature>
<dbReference type="Proteomes" id="UP000000329">
    <property type="component" value="Chromosome"/>
</dbReference>
<dbReference type="EMBL" id="CP002039">
    <property type="protein sequence ID" value="ADJ65974.1"/>
    <property type="molecule type" value="Genomic_DNA"/>
</dbReference>
<keyword evidence="1" id="KW-0472">Membrane</keyword>
<feature type="transmembrane region" description="Helical" evidence="1">
    <location>
        <begin position="76"/>
        <end position="100"/>
    </location>
</feature>
<feature type="transmembrane region" description="Helical" evidence="1">
    <location>
        <begin position="138"/>
        <end position="162"/>
    </location>
</feature>
<dbReference type="PANTHER" id="PTHR37314">
    <property type="entry name" value="SLR0142 PROTEIN"/>
    <property type="match status" value="1"/>
</dbReference>